<keyword evidence="6" id="KW-0813">Transport</keyword>
<feature type="transmembrane region" description="Helical" evidence="7">
    <location>
        <begin position="137"/>
        <end position="156"/>
    </location>
</feature>
<evidence type="ECO:0000256" key="6">
    <source>
        <dbReference type="RuleBase" id="RU003943"/>
    </source>
</evidence>
<evidence type="ECO:0000256" key="7">
    <source>
        <dbReference type="SAM" id="Phobius"/>
    </source>
</evidence>
<keyword evidence="5 7" id="KW-0472">Membrane</keyword>
<gene>
    <name evidence="8" type="ORF">E4633_06710</name>
</gene>
<comment type="similarity">
    <text evidence="2 6">Belongs to the ABC-3 integral membrane protein family.</text>
</comment>
<feature type="transmembrane region" description="Helical" evidence="7">
    <location>
        <begin position="251"/>
        <end position="271"/>
    </location>
</feature>
<accession>A0A4S1CMW6</accession>
<sequence>MDLNEMLSYGFMQRALIGGSLIAILCSVLGVFLVLRRLSLIGDGLAHVTFGSVALTLLFRLQSVYMTLAVIPVVLASALGILKLAQKARIYGDAAIGMVSAIGIATGVLLASVAGGFNVDLFSYLFGNILSISSSELAIAAGLFVIVIAGVIMFYNELFASTFDEELAKSSGLDTDRINAVLVLLTALTVVLAMKVVGIMLISALLILPAVTALQVAKGFKAAIISAAAIGVGTVICGISVSFVLNLPTGATIVIINFVVFLLAFALRGLLRHS</sequence>
<dbReference type="Pfam" id="PF00950">
    <property type="entry name" value="ABC-3"/>
    <property type="match status" value="1"/>
</dbReference>
<evidence type="ECO:0000256" key="5">
    <source>
        <dbReference type="ARBA" id="ARBA00023136"/>
    </source>
</evidence>
<keyword evidence="9" id="KW-1185">Reference proteome</keyword>
<dbReference type="GO" id="GO:0055085">
    <property type="term" value="P:transmembrane transport"/>
    <property type="evidence" value="ECO:0007669"/>
    <property type="project" value="InterPro"/>
</dbReference>
<evidence type="ECO:0000313" key="9">
    <source>
        <dbReference type="Proteomes" id="UP000306416"/>
    </source>
</evidence>
<evidence type="ECO:0000256" key="3">
    <source>
        <dbReference type="ARBA" id="ARBA00022692"/>
    </source>
</evidence>
<dbReference type="Gene3D" id="1.10.3470.10">
    <property type="entry name" value="ABC transporter involved in vitamin B12 uptake, BtuC"/>
    <property type="match status" value="1"/>
</dbReference>
<evidence type="ECO:0000313" key="8">
    <source>
        <dbReference type="EMBL" id="TGU75139.1"/>
    </source>
</evidence>
<dbReference type="SUPFAM" id="SSF81345">
    <property type="entry name" value="ABC transporter involved in vitamin B12 uptake, BtuC"/>
    <property type="match status" value="1"/>
</dbReference>
<keyword evidence="4 7" id="KW-1133">Transmembrane helix</keyword>
<proteinExistence type="inferred from homology"/>
<keyword evidence="3 6" id="KW-0812">Transmembrane</keyword>
<reference evidence="8 9" key="1">
    <citation type="submission" date="2019-04" db="EMBL/GenBank/DDBJ databases">
        <title>Geobacter oryzae sp. nov., ferric-reducing bacteria isolated from paddy soil.</title>
        <authorList>
            <person name="Xu Z."/>
            <person name="Masuda Y."/>
            <person name="Itoh H."/>
            <person name="Senoo K."/>
        </authorList>
    </citation>
    <scope>NUCLEOTIDE SEQUENCE [LARGE SCALE GENOMIC DNA]</scope>
    <source>
        <strain evidence="8 9">Red111</strain>
    </source>
</reference>
<dbReference type="InterPro" id="IPR001626">
    <property type="entry name" value="ABC_TroCD"/>
</dbReference>
<feature type="transmembrane region" description="Helical" evidence="7">
    <location>
        <begin position="94"/>
        <end position="117"/>
    </location>
</feature>
<organism evidence="8 9">
    <name type="scientific">Geomonas terrae</name>
    <dbReference type="NCBI Taxonomy" id="2562681"/>
    <lineage>
        <taxon>Bacteria</taxon>
        <taxon>Pseudomonadati</taxon>
        <taxon>Thermodesulfobacteriota</taxon>
        <taxon>Desulfuromonadia</taxon>
        <taxon>Geobacterales</taxon>
        <taxon>Geobacteraceae</taxon>
        <taxon>Geomonas</taxon>
    </lineage>
</organism>
<dbReference type="GO" id="GO:0043190">
    <property type="term" value="C:ATP-binding cassette (ABC) transporter complex"/>
    <property type="evidence" value="ECO:0007669"/>
    <property type="project" value="InterPro"/>
</dbReference>
<feature type="transmembrane region" description="Helical" evidence="7">
    <location>
        <begin position="15"/>
        <end position="35"/>
    </location>
</feature>
<evidence type="ECO:0000256" key="2">
    <source>
        <dbReference type="ARBA" id="ARBA00008034"/>
    </source>
</evidence>
<comment type="subcellular location">
    <subcellularLocation>
        <location evidence="6">Cell membrane</location>
        <topology evidence="6">Multi-pass membrane protein</topology>
    </subcellularLocation>
    <subcellularLocation>
        <location evidence="1">Membrane</location>
        <topology evidence="1">Multi-pass membrane protein</topology>
    </subcellularLocation>
</comment>
<dbReference type="InterPro" id="IPR037294">
    <property type="entry name" value="ABC_BtuC-like"/>
</dbReference>
<evidence type="ECO:0000256" key="1">
    <source>
        <dbReference type="ARBA" id="ARBA00004141"/>
    </source>
</evidence>
<dbReference type="RefSeq" id="WP_135869446.1">
    <property type="nucleotide sequence ID" value="NZ_SRSC01000001.1"/>
</dbReference>
<dbReference type="GO" id="GO:0010043">
    <property type="term" value="P:response to zinc ion"/>
    <property type="evidence" value="ECO:0007669"/>
    <property type="project" value="TreeGrafter"/>
</dbReference>
<feature type="transmembrane region" description="Helical" evidence="7">
    <location>
        <begin position="224"/>
        <end position="245"/>
    </location>
</feature>
<protein>
    <submittedName>
        <fullName evidence="8">Metal ABC transporter permease</fullName>
    </submittedName>
</protein>
<dbReference type="PANTHER" id="PTHR30477">
    <property type="entry name" value="ABC-TRANSPORTER METAL-BINDING PROTEIN"/>
    <property type="match status" value="1"/>
</dbReference>
<feature type="transmembrane region" description="Helical" evidence="7">
    <location>
        <begin position="40"/>
        <end position="59"/>
    </location>
</feature>
<dbReference type="AlphaFoldDB" id="A0A4S1CMW6"/>
<comment type="caution">
    <text evidence="8">The sequence shown here is derived from an EMBL/GenBank/DDBJ whole genome shotgun (WGS) entry which is preliminary data.</text>
</comment>
<dbReference type="CDD" id="cd06550">
    <property type="entry name" value="TM_ABC_iron-siderophores_like"/>
    <property type="match status" value="1"/>
</dbReference>
<evidence type="ECO:0000256" key="4">
    <source>
        <dbReference type="ARBA" id="ARBA00022989"/>
    </source>
</evidence>
<name>A0A4S1CMW6_9BACT</name>
<dbReference type="PANTHER" id="PTHR30477:SF0">
    <property type="entry name" value="METAL TRANSPORT SYSTEM MEMBRANE PROTEIN TM_0125-RELATED"/>
    <property type="match status" value="1"/>
</dbReference>
<dbReference type="EMBL" id="SRSC01000001">
    <property type="protein sequence ID" value="TGU75139.1"/>
    <property type="molecule type" value="Genomic_DNA"/>
</dbReference>
<feature type="transmembrane region" description="Helical" evidence="7">
    <location>
        <begin position="177"/>
        <end position="193"/>
    </location>
</feature>
<feature type="transmembrane region" description="Helical" evidence="7">
    <location>
        <begin position="65"/>
        <end position="82"/>
    </location>
</feature>
<dbReference type="Proteomes" id="UP000306416">
    <property type="component" value="Unassembled WGS sequence"/>
</dbReference>